<name>A0A1J0ABX1_9CYAN</name>
<evidence type="ECO:0000256" key="5">
    <source>
        <dbReference type="ARBA" id="ARBA00093760"/>
    </source>
</evidence>
<protein>
    <recommendedName>
        <fullName evidence="6">type II site-specific deoxyribonuclease</fullName>
        <ecNumber evidence="6">3.1.21.4</ecNumber>
    </recommendedName>
</protein>
<dbReference type="EC" id="3.1.21.4" evidence="6"/>
<evidence type="ECO:0000256" key="6">
    <source>
        <dbReference type="ARBA" id="ARBA00093790"/>
    </source>
</evidence>
<evidence type="ECO:0000313" key="7">
    <source>
        <dbReference type="EMBL" id="APB33415.1"/>
    </source>
</evidence>
<dbReference type="RefSeq" id="WP_230402797.1">
    <property type="nucleotide sequence ID" value="NZ_CP017675.1"/>
</dbReference>
<accession>A0A1J0ABX1</accession>
<dbReference type="KEGG" id="glt:GlitD10_1095"/>
<reference evidence="7 8" key="1">
    <citation type="submission" date="2016-10" db="EMBL/GenBank/DDBJ databases">
        <title>Description of Gloeomargarita lithophora gen. nov., sp. nov., a thylakoid-bearing basal-branching cyanobacterium with intracellular carbonates, and proposal for Gloeomargaritales ord. nov.</title>
        <authorList>
            <person name="Moreira D."/>
            <person name="Tavera R."/>
            <person name="Benzerara K."/>
            <person name="Skouri-Panet F."/>
            <person name="Couradeau E."/>
            <person name="Gerard E."/>
            <person name="Loussert C."/>
            <person name="Novelo E."/>
            <person name="Zivanovic Y."/>
            <person name="Lopez-Garcia P."/>
        </authorList>
    </citation>
    <scope>NUCLEOTIDE SEQUENCE [LARGE SCALE GENOMIC DNA]</scope>
    <source>
        <strain evidence="7 8">D10</strain>
    </source>
</reference>
<dbReference type="AlphaFoldDB" id="A0A1J0ABX1"/>
<sequence length="102" mass="11407">MGRRAQPTGSPASCGDNLTLLSYSVICDLFIDNKTTHKKYAFELKAPLPNSDQTKVSKGKMFKLLAMKPPQVDYAYYALPYNPYGKTENYSNMTRFALACVP</sequence>
<dbReference type="GO" id="GO:0009036">
    <property type="term" value="F:type II site-specific deoxyribonuclease activity"/>
    <property type="evidence" value="ECO:0007669"/>
    <property type="project" value="InterPro"/>
</dbReference>
<keyword evidence="3" id="KW-0255">Endonuclease</keyword>
<evidence type="ECO:0000256" key="2">
    <source>
        <dbReference type="ARBA" id="ARBA00022747"/>
    </source>
</evidence>
<organism evidence="7 8">
    <name type="scientific">Gloeomargarita lithophora Alchichica-D10</name>
    <dbReference type="NCBI Taxonomy" id="1188229"/>
    <lineage>
        <taxon>Bacteria</taxon>
        <taxon>Bacillati</taxon>
        <taxon>Cyanobacteriota</taxon>
        <taxon>Cyanophyceae</taxon>
        <taxon>Gloeomargaritales</taxon>
        <taxon>Gloeomargaritaceae</taxon>
        <taxon>Gloeomargarita</taxon>
    </lineage>
</organism>
<evidence type="ECO:0000256" key="3">
    <source>
        <dbReference type="ARBA" id="ARBA00022759"/>
    </source>
</evidence>
<proteinExistence type="predicted"/>
<dbReference type="Proteomes" id="UP000180235">
    <property type="component" value="Chromosome"/>
</dbReference>
<comment type="catalytic activity">
    <reaction evidence="5">
        <text>Endonucleolytic cleavage of DNA to give specific double-stranded fragments with terminal 5'-phosphates.</text>
        <dbReference type="EC" id="3.1.21.4"/>
    </reaction>
</comment>
<evidence type="ECO:0000256" key="1">
    <source>
        <dbReference type="ARBA" id="ARBA00022722"/>
    </source>
</evidence>
<dbReference type="EMBL" id="CP017675">
    <property type="protein sequence ID" value="APB33415.1"/>
    <property type="molecule type" value="Genomic_DNA"/>
</dbReference>
<evidence type="ECO:0000313" key="8">
    <source>
        <dbReference type="Proteomes" id="UP000180235"/>
    </source>
</evidence>
<dbReference type="GO" id="GO:0003677">
    <property type="term" value="F:DNA binding"/>
    <property type="evidence" value="ECO:0007669"/>
    <property type="project" value="InterPro"/>
</dbReference>
<dbReference type="InterPro" id="IPR019045">
    <property type="entry name" value="Restrct_endonuc_II_HinfI"/>
</dbReference>
<evidence type="ECO:0000256" key="4">
    <source>
        <dbReference type="ARBA" id="ARBA00022801"/>
    </source>
</evidence>
<keyword evidence="1" id="KW-0540">Nuclease</keyword>
<keyword evidence="2" id="KW-0680">Restriction system</keyword>
<keyword evidence="8" id="KW-1185">Reference proteome</keyword>
<dbReference type="Pfam" id="PF09520">
    <property type="entry name" value="RE_TdeIII"/>
    <property type="match status" value="1"/>
</dbReference>
<gene>
    <name evidence="7" type="ORF">GlitD10_1095</name>
</gene>
<dbReference type="GO" id="GO:0009307">
    <property type="term" value="P:DNA restriction-modification system"/>
    <property type="evidence" value="ECO:0007669"/>
    <property type="project" value="InterPro"/>
</dbReference>
<keyword evidence="4" id="KW-0378">Hydrolase</keyword>